<evidence type="ECO:0000313" key="10">
    <source>
        <dbReference type="Proteomes" id="UP000192727"/>
    </source>
</evidence>
<evidence type="ECO:0000256" key="2">
    <source>
        <dbReference type="ARBA" id="ARBA00009773"/>
    </source>
</evidence>
<comment type="subcellular location">
    <subcellularLocation>
        <location evidence="1">Cell membrane</location>
        <topology evidence="1">Multi-pass membrane protein</topology>
    </subcellularLocation>
</comment>
<comment type="similarity">
    <text evidence="2">Belongs to the autoinducer-2 exporter (AI-2E) (TC 2.A.86) family.</text>
</comment>
<organism evidence="9 10">
    <name type="scientific">Paenibacillus larvae subsp. pulvifaciens</name>
    <dbReference type="NCBI Taxonomy" id="1477"/>
    <lineage>
        <taxon>Bacteria</taxon>
        <taxon>Bacillati</taxon>
        <taxon>Bacillota</taxon>
        <taxon>Bacilli</taxon>
        <taxon>Bacillales</taxon>
        <taxon>Paenibacillaceae</taxon>
        <taxon>Paenibacillus</taxon>
    </lineage>
</organism>
<reference evidence="9 10" key="1">
    <citation type="submission" date="2017-03" db="EMBL/GenBank/DDBJ databases">
        <title>Paenibacillus larvae genome sequencing.</title>
        <authorList>
            <person name="Dingman D.W."/>
        </authorList>
    </citation>
    <scope>NUCLEOTIDE SEQUENCE [LARGE SCALE GENOMIC DNA]</scope>
    <source>
        <strain evidence="9 10">SAG 10367</strain>
    </source>
</reference>
<feature type="transmembrane region" description="Helical" evidence="8">
    <location>
        <begin position="318"/>
        <end position="343"/>
    </location>
</feature>
<feature type="transmembrane region" description="Helical" evidence="8">
    <location>
        <begin position="78"/>
        <end position="98"/>
    </location>
</feature>
<keyword evidence="6 8" id="KW-1133">Transmembrane helix</keyword>
<keyword evidence="3" id="KW-0813">Transport</keyword>
<feature type="transmembrane region" description="Helical" evidence="8">
    <location>
        <begin position="12"/>
        <end position="34"/>
    </location>
</feature>
<feature type="transmembrane region" description="Helical" evidence="8">
    <location>
        <begin position="157"/>
        <end position="183"/>
    </location>
</feature>
<name>A0A1V0UX20_9BACL</name>
<accession>A0A1V0UX20</accession>
<dbReference type="GO" id="GO:0055085">
    <property type="term" value="P:transmembrane transport"/>
    <property type="evidence" value="ECO:0007669"/>
    <property type="project" value="TreeGrafter"/>
</dbReference>
<evidence type="ECO:0000256" key="1">
    <source>
        <dbReference type="ARBA" id="ARBA00004651"/>
    </source>
</evidence>
<evidence type="ECO:0000256" key="6">
    <source>
        <dbReference type="ARBA" id="ARBA00022989"/>
    </source>
</evidence>
<dbReference type="EMBL" id="CP020557">
    <property type="protein sequence ID" value="ARF69745.1"/>
    <property type="molecule type" value="Genomic_DNA"/>
</dbReference>
<keyword evidence="7 8" id="KW-0472">Membrane</keyword>
<feature type="transmembrane region" description="Helical" evidence="8">
    <location>
        <begin position="40"/>
        <end position="58"/>
    </location>
</feature>
<dbReference type="Proteomes" id="UP000192727">
    <property type="component" value="Chromosome"/>
</dbReference>
<dbReference type="GO" id="GO:0005886">
    <property type="term" value="C:plasma membrane"/>
    <property type="evidence" value="ECO:0007669"/>
    <property type="project" value="UniProtKB-SubCell"/>
</dbReference>
<evidence type="ECO:0000256" key="3">
    <source>
        <dbReference type="ARBA" id="ARBA00022448"/>
    </source>
</evidence>
<evidence type="ECO:0000256" key="8">
    <source>
        <dbReference type="SAM" id="Phobius"/>
    </source>
</evidence>
<sequence length="369" mass="41177">MVADLPQSRFFRTCYGIIALLLIIFLVSKVSFLFNPLIKMFNILVVPFIIAGFFYYLLRPLVNYLTKKHVNRTASILLIYLILAILTVLFSMVGWPTLRTQMEHFVHSVPQMVEAFKEQIRQLQQNRVFSMFAQNESDISTKMSDYLDKGITAASNYVTGLVSVVTNFVMIVATVPIILYYMLKESDHIPDSIVAAIPQKYRRDGEQTLEEIDSALSGFIVGRVIITGLLGVMLYIGFLLIGLPYSLLLTVVSTVLNLIPYIGSILGAIPVLIVAFIHSPSMALWSMIVVIIAQQIESNLLSPHIYGKRLDIHPLTTIVLLLVAGDIGGILGVILAIPGYMVAKIIIVRAYHLFFAGKVEEIADQPDKK</sequence>
<feature type="transmembrane region" description="Helical" evidence="8">
    <location>
        <begin position="258"/>
        <end position="277"/>
    </location>
</feature>
<gene>
    <name evidence="9" type="ORF">B7C51_20730</name>
</gene>
<protein>
    <submittedName>
        <fullName evidence="9">AI-2E family transporter</fullName>
    </submittedName>
</protein>
<dbReference type="PANTHER" id="PTHR21716">
    <property type="entry name" value="TRANSMEMBRANE PROTEIN"/>
    <property type="match status" value="1"/>
</dbReference>
<evidence type="ECO:0000256" key="4">
    <source>
        <dbReference type="ARBA" id="ARBA00022475"/>
    </source>
</evidence>
<evidence type="ECO:0000256" key="7">
    <source>
        <dbReference type="ARBA" id="ARBA00023136"/>
    </source>
</evidence>
<evidence type="ECO:0000256" key="5">
    <source>
        <dbReference type="ARBA" id="ARBA00022692"/>
    </source>
</evidence>
<feature type="transmembrane region" description="Helical" evidence="8">
    <location>
        <begin position="224"/>
        <end position="246"/>
    </location>
</feature>
<dbReference type="PANTHER" id="PTHR21716:SF53">
    <property type="entry name" value="PERMEASE PERM-RELATED"/>
    <property type="match status" value="1"/>
</dbReference>
<dbReference type="InterPro" id="IPR002549">
    <property type="entry name" value="AI-2E-like"/>
</dbReference>
<proteinExistence type="inferred from homology"/>
<keyword evidence="5 8" id="KW-0812">Transmembrane</keyword>
<dbReference type="Pfam" id="PF01594">
    <property type="entry name" value="AI-2E_transport"/>
    <property type="match status" value="1"/>
</dbReference>
<dbReference type="AlphaFoldDB" id="A0A1V0UX20"/>
<evidence type="ECO:0000313" key="9">
    <source>
        <dbReference type="EMBL" id="ARF69745.1"/>
    </source>
</evidence>
<keyword evidence="4" id="KW-1003">Cell membrane</keyword>